<comment type="caution">
    <text evidence="1">The sequence shown here is derived from an EMBL/GenBank/DDBJ whole genome shotgun (WGS) entry which is preliminary data.</text>
</comment>
<accession>A0ACB9T5E8</accession>
<evidence type="ECO:0000313" key="2">
    <source>
        <dbReference type="Proteomes" id="UP001056778"/>
    </source>
</evidence>
<sequence length="525" mass="61989">MPPVGVKRKAESSSNVNDDYRDVKIGKNRVMKEEYEHEKDWDKNDKIVQISSKAKKIIGFHLMPTCLPEPQTNEDKRVIFNKFLKDNLLEHFQIHWNENKEFDNEYFEIITKPWKVCVLKGLLDDISVLKDVRQEFYELDWNKRRLDLYNFHQSLDLKHVELKNIKRVYEFLKNDVMKFVGKIMKAELTHVSATCSFYADTDYLLVHDDQREDRVIAFVLYFSDVYDWKESWGGALQLFNHDGNYQPNIVERSIYPNNNQLVLFPVSPISYHQVAEVTNKNFSRYSINGWFHGKIIPSNITPMYETVQNKLTGNMLVSDIDLNEFINPMYLDQENIADIQSQIENTSEISLLNYFNDDFYNDVSNALENNELKWKFVGPPNRCHYEILDENSKPEPLQKLLEIFHSEVILRLLKSYTDLELAPRIQYEIQRWSAGCYSLFSDSNTVGEPELELIMYFGCEKVVGGKIQYVDREEEVQSALVTLEHDNNTLNIIYTDTDRINNYINKYTQKPFYVLMCKYNENSIK</sequence>
<gene>
    <name evidence="1" type="ORF">MML48_5g00020376</name>
</gene>
<organism evidence="1 2">
    <name type="scientific">Holotrichia oblita</name>
    <name type="common">Chafer beetle</name>
    <dbReference type="NCBI Taxonomy" id="644536"/>
    <lineage>
        <taxon>Eukaryota</taxon>
        <taxon>Metazoa</taxon>
        <taxon>Ecdysozoa</taxon>
        <taxon>Arthropoda</taxon>
        <taxon>Hexapoda</taxon>
        <taxon>Insecta</taxon>
        <taxon>Pterygota</taxon>
        <taxon>Neoptera</taxon>
        <taxon>Endopterygota</taxon>
        <taxon>Coleoptera</taxon>
        <taxon>Polyphaga</taxon>
        <taxon>Scarabaeiformia</taxon>
        <taxon>Scarabaeidae</taxon>
        <taxon>Melolonthinae</taxon>
        <taxon>Holotrichia</taxon>
    </lineage>
</organism>
<proteinExistence type="predicted"/>
<evidence type="ECO:0000313" key="1">
    <source>
        <dbReference type="EMBL" id="KAI4462017.1"/>
    </source>
</evidence>
<reference evidence="1" key="1">
    <citation type="submission" date="2022-04" db="EMBL/GenBank/DDBJ databases">
        <title>Chromosome-scale genome assembly of Holotrichia oblita Faldermann.</title>
        <authorList>
            <person name="Rongchong L."/>
        </authorList>
    </citation>
    <scope>NUCLEOTIDE SEQUENCE</scope>
    <source>
        <strain evidence="1">81SQS9</strain>
    </source>
</reference>
<protein>
    <submittedName>
        <fullName evidence="1">Histone acetyltransferase complex</fullName>
    </submittedName>
</protein>
<dbReference type="Proteomes" id="UP001056778">
    <property type="component" value="Chromosome 5"/>
</dbReference>
<keyword evidence="2" id="KW-1185">Reference proteome</keyword>
<name>A0ACB9T5E8_HOLOL</name>
<dbReference type="EMBL" id="CM043019">
    <property type="protein sequence ID" value="KAI4462017.1"/>
    <property type="molecule type" value="Genomic_DNA"/>
</dbReference>